<evidence type="ECO:0000256" key="3">
    <source>
        <dbReference type="ARBA" id="ARBA00022490"/>
    </source>
</evidence>
<keyword evidence="8" id="KW-1185">Reference proteome</keyword>
<name>A0A1Y1U919_9TREE</name>
<dbReference type="Proteomes" id="UP000193218">
    <property type="component" value="Unassembled WGS sequence"/>
</dbReference>
<dbReference type="OrthoDB" id="376357at2759"/>
<sequence>MFRKITVSSEILMDNAKRNYLDTKLEDDRRKRAKYEQLDKKRREMVDALNAREENAKKAKVEQVQRRREQAEEEEIKEAGKKMLEEAQRRAAAASAAAAVTAKQSNGSSTHGATTFTDSSAQAGPSRSSQPSSTKTNGHASSPPPKITSDDLTLILTFPPLSTVPSSSSSLQSILESRYGPIAHLILKDPPAPVPDVGGGGRKKKKGKGKKAVVEFSSGNWGGCWACWQDHVDGEIEHSAQHLDQGIKVRWLKGETPSWIEWASNQGQDRPLNGTGTHHADIPSSATNGTLRNLPPSFGSAPELGNGGTTMADLLASHKASKDAERAKRAKEDEFESMTLLRMRQSERQRLADQIRREEEEEEDGGD</sequence>
<feature type="compositionally biased region" description="Basic residues" evidence="6">
    <location>
        <begin position="201"/>
        <end position="210"/>
    </location>
</feature>
<dbReference type="GO" id="GO:0000390">
    <property type="term" value="P:spliceosomal complex disassembly"/>
    <property type="evidence" value="ECO:0007669"/>
    <property type="project" value="TreeGrafter"/>
</dbReference>
<feature type="compositionally biased region" description="Basic and acidic residues" evidence="6">
    <location>
        <begin position="344"/>
        <end position="358"/>
    </location>
</feature>
<comment type="subcellular location">
    <subcellularLocation>
        <location evidence="2">Cytoplasm</location>
    </subcellularLocation>
    <subcellularLocation>
        <location evidence="1">Nucleus</location>
    </subcellularLocation>
</comment>
<evidence type="ECO:0000256" key="5">
    <source>
        <dbReference type="ARBA" id="ARBA00023242"/>
    </source>
</evidence>
<evidence type="ECO:0000256" key="1">
    <source>
        <dbReference type="ARBA" id="ARBA00004123"/>
    </source>
</evidence>
<evidence type="ECO:0000256" key="4">
    <source>
        <dbReference type="ARBA" id="ARBA00023186"/>
    </source>
</evidence>
<feature type="compositionally biased region" description="Low complexity" evidence="6">
    <location>
        <begin position="90"/>
        <end position="102"/>
    </location>
</feature>
<dbReference type="PANTHER" id="PTHR44313">
    <property type="entry name" value="DNAJ HOMOLOG SUBFAMILY C MEMBER 17"/>
    <property type="match status" value="1"/>
</dbReference>
<evidence type="ECO:0000256" key="6">
    <source>
        <dbReference type="SAM" id="MobiDB-lite"/>
    </source>
</evidence>
<keyword evidence="3" id="KW-0963">Cytoplasm</keyword>
<dbReference type="RefSeq" id="XP_021868322.1">
    <property type="nucleotide sequence ID" value="XM_022012137.1"/>
</dbReference>
<dbReference type="STRING" id="4999.A0A1Y1U919"/>
<protein>
    <submittedName>
        <fullName evidence="7">Uncharacterized protein</fullName>
    </submittedName>
</protein>
<feature type="compositionally biased region" description="Basic and acidic residues" evidence="6">
    <location>
        <begin position="49"/>
        <end position="70"/>
    </location>
</feature>
<dbReference type="AlphaFoldDB" id="A0A1Y1U919"/>
<organism evidence="7 8">
    <name type="scientific">Kockovaella imperatae</name>
    <dbReference type="NCBI Taxonomy" id="4999"/>
    <lineage>
        <taxon>Eukaryota</taxon>
        <taxon>Fungi</taxon>
        <taxon>Dikarya</taxon>
        <taxon>Basidiomycota</taxon>
        <taxon>Agaricomycotina</taxon>
        <taxon>Tremellomycetes</taxon>
        <taxon>Tremellales</taxon>
        <taxon>Cuniculitremaceae</taxon>
        <taxon>Kockovaella</taxon>
    </lineage>
</organism>
<evidence type="ECO:0000313" key="7">
    <source>
        <dbReference type="EMBL" id="ORX34034.1"/>
    </source>
</evidence>
<gene>
    <name evidence="7" type="ORF">BD324DRAFT_193290</name>
</gene>
<dbReference type="GO" id="GO:0005737">
    <property type="term" value="C:cytoplasm"/>
    <property type="evidence" value="ECO:0007669"/>
    <property type="project" value="UniProtKB-SubCell"/>
</dbReference>
<dbReference type="EMBL" id="NBSH01000016">
    <property type="protein sequence ID" value="ORX34034.1"/>
    <property type="molecule type" value="Genomic_DNA"/>
</dbReference>
<dbReference type="GeneID" id="33553945"/>
<keyword evidence="5" id="KW-0539">Nucleus</keyword>
<feature type="compositionally biased region" description="Basic and acidic residues" evidence="6">
    <location>
        <begin position="320"/>
        <end position="332"/>
    </location>
</feature>
<dbReference type="GO" id="GO:0005681">
    <property type="term" value="C:spliceosomal complex"/>
    <property type="evidence" value="ECO:0007669"/>
    <property type="project" value="TreeGrafter"/>
</dbReference>
<evidence type="ECO:0000256" key="2">
    <source>
        <dbReference type="ARBA" id="ARBA00004496"/>
    </source>
</evidence>
<evidence type="ECO:0000313" key="8">
    <source>
        <dbReference type="Proteomes" id="UP000193218"/>
    </source>
</evidence>
<feature type="region of interest" description="Disordered" evidence="6">
    <location>
        <begin position="186"/>
        <end position="210"/>
    </location>
</feature>
<dbReference type="PANTHER" id="PTHR44313:SF1">
    <property type="entry name" value="DNAJ HOMOLOG SUBFAMILY C MEMBER 17"/>
    <property type="match status" value="1"/>
</dbReference>
<feature type="compositionally biased region" description="Polar residues" evidence="6">
    <location>
        <begin position="103"/>
        <end position="140"/>
    </location>
</feature>
<proteinExistence type="predicted"/>
<reference evidence="7 8" key="1">
    <citation type="submission" date="2017-03" db="EMBL/GenBank/DDBJ databases">
        <title>Widespread Adenine N6-methylation of Active Genes in Fungi.</title>
        <authorList>
            <consortium name="DOE Joint Genome Institute"/>
            <person name="Mondo S.J."/>
            <person name="Dannebaum R.O."/>
            <person name="Kuo R.C."/>
            <person name="Louie K.B."/>
            <person name="Bewick A.J."/>
            <person name="Labutti K."/>
            <person name="Haridas S."/>
            <person name="Kuo A."/>
            <person name="Salamov A."/>
            <person name="Ahrendt S.R."/>
            <person name="Lau R."/>
            <person name="Bowen B.P."/>
            <person name="Lipzen A."/>
            <person name="Sullivan W."/>
            <person name="Andreopoulos W.B."/>
            <person name="Clum A."/>
            <person name="Lindquist E."/>
            <person name="Daum C."/>
            <person name="Northen T.R."/>
            <person name="Ramamoorthy G."/>
            <person name="Schmitz R.J."/>
            <person name="Gryganskyi A."/>
            <person name="Culley D."/>
            <person name="Magnuson J."/>
            <person name="James T.Y."/>
            <person name="O'Malley M.A."/>
            <person name="Stajich J.E."/>
            <person name="Spatafora J.W."/>
            <person name="Visel A."/>
            <person name="Grigoriev I.V."/>
        </authorList>
    </citation>
    <scope>NUCLEOTIDE SEQUENCE [LARGE SCALE GENOMIC DNA]</scope>
    <source>
        <strain evidence="7 8">NRRL Y-17943</strain>
    </source>
</reference>
<dbReference type="InterPro" id="IPR052094">
    <property type="entry name" value="Pre-mRNA-splicing_ERAD"/>
</dbReference>
<keyword evidence="4" id="KW-0143">Chaperone</keyword>
<dbReference type="InParanoid" id="A0A1Y1U919"/>
<comment type="caution">
    <text evidence="7">The sequence shown here is derived from an EMBL/GenBank/DDBJ whole genome shotgun (WGS) entry which is preliminary data.</text>
</comment>
<feature type="region of interest" description="Disordered" evidence="6">
    <location>
        <begin position="265"/>
        <end position="367"/>
    </location>
</feature>
<feature type="region of interest" description="Disordered" evidence="6">
    <location>
        <begin position="49"/>
        <end position="150"/>
    </location>
</feature>
<accession>A0A1Y1U919</accession>
<feature type="compositionally biased region" description="Basic and acidic residues" evidence="6">
    <location>
        <begin position="77"/>
        <end position="89"/>
    </location>
</feature>